<organism evidence="3 4">
    <name type="scientific">Gigaspora rosea</name>
    <dbReference type="NCBI Taxonomy" id="44941"/>
    <lineage>
        <taxon>Eukaryota</taxon>
        <taxon>Fungi</taxon>
        <taxon>Fungi incertae sedis</taxon>
        <taxon>Mucoromycota</taxon>
        <taxon>Glomeromycotina</taxon>
        <taxon>Glomeromycetes</taxon>
        <taxon>Diversisporales</taxon>
        <taxon>Gigasporaceae</taxon>
        <taxon>Gigaspora</taxon>
    </lineage>
</organism>
<feature type="transmembrane region" description="Helical" evidence="1">
    <location>
        <begin position="203"/>
        <end position="222"/>
    </location>
</feature>
<evidence type="ECO:0000256" key="1">
    <source>
        <dbReference type="SAM" id="Phobius"/>
    </source>
</evidence>
<gene>
    <name evidence="3" type="ORF">C2G38_2145533</name>
</gene>
<sequence length="233" mass="25779">MKSFSKVTITILILIVLLCQFVTSFPTFQKKAPTIQITDENTDILTKHNDIDVNEEYNKINEESLNVFMNMVELPNIEMSEIKSSEIKSSEIDLDPILEKIREAFAVIIKFITDNYIIFIIVVVIIVLSIIFPRHLIGFIRLLGHGVREIIRGCVAVISQSIGGIGNCGAGIGRLFGCDANGAEDGCCVVICQSFSDICVGGLKLLPVIVVVVGLTMLYLYITDQKEPENLII</sequence>
<evidence type="ECO:0000313" key="3">
    <source>
        <dbReference type="EMBL" id="RIB11549.1"/>
    </source>
</evidence>
<dbReference type="Proteomes" id="UP000266673">
    <property type="component" value="Unassembled WGS sequence"/>
</dbReference>
<dbReference type="AlphaFoldDB" id="A0A397US06"/>
<dbReference type="OrthoDB" id="2417981at2759"/>
<keyword evidence="1" id="KW-1133">Transmembrane helix</keyword>
<evidence type="ECO:0000313" key="4">
    <source>
        <dbReference type="Proteomes" id="UP000266673"/>
    </source>
</evidence>
<dbReference type="EMBL" id="QKWP01001122">
    <property type="protein sequence ID" value="RIB11549.1"/>
    <property type="molecule type" value="Genomic_DNA"/>
</dbReference>
<keyword evidence="1" id="KW-0472">Membrane</keyword>
<feature type="chain" id="PRO_5017482953" evidence="2">
    <location>
        <begin position="25"/>
        <end position="233"/>
    </location>
</feature>
<name>A0A397US06_9GLOM</name>
<comment type="caution">
    <text evidence="3">The sequence shown here is derived from an EMBL/GenBank/DDBJ whole genome shotgun (WGS) entry which is preliminary data.</text>
</comment>
<accession>A0A397US06</accession>
<keyword evidence="4" id="KW-1185">Reference proteome</keyword>
<reference evidence="3 4" key="1">
    <citation type="submission" date="2018-06" db="EMBL/GenBank/DDBJ databases">
        <title>Comparative genomics reveals the genomic features of Rhizophagus irregularis, R. cerebriforme, R. diaphanum and Gigaspora rosea, and their symbiotic lifestyle signature.</title>
        <authorList>
            <person name="Morin E."/>
            <person name="San Clemente H."/>
            <person name="Chen E.C.H."/>
            <person name="De La Providencia I."/>
            <person name="Hainaut M."/>
            <person name="Kuo A."/>
            <person name="Kohler A."/>
            <person name="Murat C."/>
            <person name="Tang N."/>
            <person name="Roy S."/>
            <person name="Loubradou J."/>
            <person name="Henrissat B."/>
            <person name="Grigoriev I.V."/>
            <person name="Corradi N."/>
            <person name="Roux C."/>
            <person name="Martin F.M."/>
        </authorList>
    </citation>
    <scope>NUCLEOTIDE SEQUENCE [LARGE SCALE GENOMIC DNA]</scope>
    <source>
        <strain evidence="3 4">DAOM 194757</strain>
    </source>
</reference>
<protein>
    <submittedName>
        <fullName evidence="3">Uncharacterized protein</fullName>
    </submittedName>
</protein>
<proteinExistence type="predicted"/>
<feature type="transmembrane region" description="Helical" evidence="1">
    <location>
        <begin position="116"/>
        <end position="133"/>
    </location>
</feature>
<evidence type="ECO:0000256" key="2">
    <source>
        <dbReference type="SAM" id="SignalP"/>
    </source>
</evidence>
<feature type="signal peptide" evidence="2">
    <location>
        <begin position="1"/>
        <end position="24"/>
    </location>
</feature>
<keyword evidence="1" id="KW-0812">Transmembrane</keyword>
<keyword evidence="2" id="KW-0732">Signal</keyword>